<protein>
    <submittedName>
        <fullName evidence="7">Methylamine utilization protein MauE</fullName>
    </submittedName>
</protein>
<gene>
    <name evidence="7" type="ORF">GCM10009838_22650</name>
</gene>
<evidence type="ECO:0000259" key="6">
    <source>
        <dbReference type="Pfam" id="PF07291"/>
    </source>
</evidence>
<dbReference type="Proteomes" id="UP001499854">
    <property type="component" value="Unassembled WGS sequence"/>
</dbReference>
<evidence type="ECO:0000313" key="7">
    <source>
        <dbReference type="EMBL" id="GAA1964762.1"/>
    </source>
</evidence>
<comment type="caution">
    <text evidence="7">The sequence shown here is derived from an EMBL/GenBank/DDBJ whole genome shotgun (WGS) entry which is preliminary data.</text>
</comment>
<keyword evidence="4 5" id="KW-0472">Membrane</keyword>
<evidence type="ECO:0000256" key="5">
    <source>
        <dbReference type="SAM" id="Phobius"/>
    </source>
</evidence>
<organism evidence="7 8">
    <name type="scientific">Catenulispora subtropica</name>
    <dbReference type="NCBI Taxonomy" id="450798"/>
    <lineage>
        <taxon>Bacteria</taxon>
        <taxon>Bacillati</taxon>
        <taxon>Actinomycetota</taxon>
        <taxon>Actinomycetes</taxon>
        <taxon>Catenulisporales</taxon>
        <taxon>Catenulisporaceae</taxon>
        <taxon>Catenulispora</taxon>
    </lineage>
</organism>
<evidence type="ECO:0000256" key="2">
    <source>
        <dbReference type="ARBA" id="ARBA00022692"/>
    </source>
</evidence>
<name>A0ABN2R799_9ACTN</name>
<reference evidence="7 8" key="1">
    <citation type="journal article" date="2019" name="Int. J. Syst. Evol. Microbiol.">
        <title>The Global Catalogue of Microorganisms (GCM) 10K type strain sequencing project: providing services to taxonomists for standard genome sequencing and annotation.</title>
        <authorList>
            <consortium name="The Broad Institute Genomics Platform"/>
            <consortium name="The Broad Institute Genome Sequencing Center for Infectious Disease"/>
            <person name="Wu L."/>
            <person name="Ma J."/>
        </authorList>
    </citation>
    <scope>NUCLEOTIDE SEQUENCE [LARGE SCALE GENOMIC DNA]</scope>
    <source>
        <strain evidence="7 8">JCM 16013</strain>
    </source>
</reference>
<dbReference type="InterPro" id="IPR009908">
    <property type="entry name" value="Methylamine_util_MauE"/>
</dbReference>
<accession>A0ABN2R799</accession>
<feature type="transmembrane region" description="Helical" evidence="5">
    <location>
        <begin position="146"/>
        <end position="166"/>
    </location>
</feature>
<keyword evidence="2 5" id="KW-0812">Transmembrane</keyword>
<feature type="transmembrane region" description="Helical" evidence="5">
    <location>
        <begin position="53"/>
        <end position="71"/>
    </location>
</feature>
<evidence type="ECO:0000256" key="3">
    <source>
        <dbReference type="ARBA" id="ARBA00022989"/>
    </source>
</evidence>
<evidence type="ECO:0000256" key="4">
    <source>
        <dbReference type="ARBA" id="ARBA00023136"/>
    </source>
</evidence>
<keyword evidence="8" id="KW-1185">Reference proteome</keyword>
<dbReference type="Pfam" id="PF07291">
    <property type="entry name" value="MauE"/>
    <property type="match status" value="1"/>
</dbReference>
<dbReference type="EMBL" id="BAAAQM010000010">
    <property type="protein sequence ID" value="GAA1964762.1"/>
    <property type="molecule type" value="Genomic_DNA"/>
</dbReference>
<proteinExistence type="predicted"/>
<evidence type="ECO:0000313" key="8">
    <source>
        <dbReference type="Proteomes" id="UP001499854"/>
    </source>
</evidence>
<keyword evidence="3 5" id="KW-1133">Transmembrane helix</keyword>
<feature type="domain" description="Methylamine utilisation protein MauE" evidence="6">
    <location>
        <begin position="7"/>
        <end position="138"/>
    </location>
</feature>
<comment type="subcellular location">
    <subcellularLocation>
        <location evidence="1">Membrane</location>
        <topology evidence="1">Multi-pass membrane protein</topology>
    </subcellularLocation>
</comment>
<feature type="transmembrane region" description="Helical" evidence="5">
    <location>
        <begin position="78"/>
        <end position="99"/>
    </location>
</feature>
<evidence type="ECO:0000256" key="1">
    <source>
        <dbReference type="ARBA" id="ARBA00004141"/>
    </source>
</evidence>
<sequence>MPSVRYVDVAGRLLLCTVFVFSTAGKVWGRTAWDEFVDSLRRMAVVGDDRVDLAARSAVAAEAAIVVLALIPSRIAAVAAYVLATGLLTVFTAAIAAVLRRRGAATSCRCFGASTTPLAPRHVARNITLIAACLAGLLGSQANGPLHLSLALVAGVFGATLGLLVTRLDDVAELLRVA</sequence>